<dbReference type="AlphaFoldDB" id="A0A9D4E7Y4"/>
<sequence length="112" mass="12684">MDLSPPSPQRFPCKHGKIPKYAVLDMTHSNRKRDLGGRWGGQLWHPPHQSRKLRLPSHQEQQSCQLPQLRPPPAHQARLASKLPQCRPSCLPPGSLPLWSQTGIGNWACNYL</sequence>
<reference evidence="2" key="2">
    <citation type="submission" date="2020-11" db="EMBL/GenBank/DDBJ databases">
        <authorList>
            <person name="McCartney M.A."/>
            <person name="Auch B."/>
            <person name="Kono T."/>
            <person name="Mallez S."/>
            <person name="Becker A."/>
            <person name="Gohl D.M."/>
            <person name="Silverstein K.A.T."/>
            <person name="Koren S."/>
            <person name="Bechman K.B."/>
            <person name="Herman A."/>
            <person name="Abrahante J.E."/>
            <person name="Garbe J."/>
        </authorList>
    </citation>
    <scope>NUCLEOTIDE SEQUENCE</scope>
    <source>
        <strain evidence="2">Duluth1</strain>
        <tissue evidence="2">Whole animal</tissue>
    </source>
</reference>
<evidence type="ECO:0000256" key="1">
    <source>
        <dbReference type="SAM" id="MobiDB-lite"/>
    </source>
</evidence>
<gene>
    <name evidence="2" type="ORF">DPMN_175800</name>
</gene>
<keyword evidence="3" id="KW-1185">Reference proteome</keyword>
<evidence type="ECO:0000313" key="2">
    <source>
        <dbReference type="EMBL" id="KAH3774418.1"/>
    </source>
</evidence>
<accession>A0A9D4E7Y4</accession>
<name>A0A9D4E7Y4_DREPO</name>
<comment type="caution">
    <text evidence="2">The sequence shown here is derived from an EMBL/GenBank/DDBJ whole genome shotgun (WGS) entry which is preliminary data.</text>
</comment>
<dbReference type="EMBL" id="JAIWYP010000009">
    <property type="protein sequence ID" value="KAH3774418.1"/>
    <property type="molecule type" value="Genomic_DNA"/>
</dbReference>
<feature type="region of interest" description="Disordered" evidence="1">
    <location>
        <begin position="34"/>
        <end position="80"/>
    </location>
</feature>
<organism evidence="2 3">
    <name type="scientific">Dreissena polymorpha</name>
    <name type="common">Zebra mussel</name>
    <name type="synonym">Mytilus polymorpha</name>
    <dbReference type="NCBI Taxonomy" id="45954"/>
    <lineage>
        <taxon>Eukaryota</taxon>
        <taxon>Metazoa</taxon>
        <taxon>Spiralia</taxon>
        <taxon>Lophotrochozoa</taxon>
        <taxon>Mollusca</taxon>
        <taxon>Bivalvia</taxon>
        <taxon>Autobranchia</taxon>
        <taxon>Heteroconchia</taxon>
        <taxon>Euheterodonta</taxon>
        <taxon>Imparidentia</taxon>
        <taxon>Neoheterodontei</taxon>
        <taxon>Myida</taxon>
        <taxon>Dreissenoidea</taxon>
        <taxon>Dreissenidae</taxon>
        <taxon>Dreissena</taxon>
    </lineage>
</organism>
<proteinExistence type="predicted"/>
<reference evidence="2" key="1">
    <citation type="journal article" date="2019" name="bioRxiv">
        <title>The Genome of the Zebra Mussel, Dreissena polymorpha: A Resource for Invasive Species Research.</title>
        <authorList>
            <person name="McCartney M.A."/>
            <person name="Auch B."/>
            <person name="Kono T."/>
            <person name="Mallez S."/>
            <person name="Zhang Y."/>
            <person name="Obille A."/>
            <person name="Becker A."/>
            <person name="Abrahante J.E."/>
            <person name="Garbe J."/>
            <person name="Badalamenti J.P."/>
            <person name="Herman A."/>
            <person name="Mangelson H."/>
            <person name="Liachko I."/>
            <person name="Sullivan S."/>
            <person name="Sone E.D."/>
            <person name="Koren S."/>
            <person name="Silverstein K.A.T."/>
            <person name="Beckman K.B."/>
            <person name="Gohl D.M."/>
        </authorList>
    </citation>
    <scope>NUCLEOTIDE SEQUENCE</scope>
    <source>
        <strain evidence="2">Duluth1</strain>
        <tissue evidence="2">Whole animal</tissue>
    </source>
</reference>
<dbReference type="Proteomes" id="UP000828390">
    <property type="component" value="Unassembled WGS sequence"/>
</dbReference>
<protein>
    <submittedName>
        <fullName evidence="2">Uncharacterized protein</fullName>
    </submittedName>
</protein>
<evidence type="ECO:0000313" key="3">
    <source>
        <dbReference type="Proteomes" id="UP000828390"/>
    </source>
</evidence>